<dbReference type="EMBL" id="BART01020001">
    <property type="protein sequence ID" value="GAG98868.1"/>
    <property type="molecule type" value="Genomic_DNA"/>
</dbReference>
<name>X1CRY7_9ZZZZ</name>
<protein>
    <submittedName>
        <fullName evidence="1">Uncharacterized protein</fullName>
    </submittedName>
</protein>
<organism evidence="1">
    <name type="scientific">marine sediment metagenome</name>
    <dbReference type="NCBI Taxonomy" id="412755"/>
    <lineage>
        <taxon>unclassified sequences</taxon>
        <taxon>metagenomes</taxon>
        <taxon>ecological metagenomes</taxon>
    </lineage>
</organism>
<proteinExistence type="predicted"/>
<gene>
    <name evidence="1" type="ORF">S01H4_37265</name>
</gene>
<feature type="non-terminal residue" evidence="1">
    <location>
        <position position="293"/>
    </location>
</feature>
<feature type="non-terminal residue" evidence="1">
    <location>
        <position position="1"/>
    </location>
</feature>
<dbReference type="AlphaFoldDB" id="X1CRY7"/>
<reference evidence="1" key="1">
    <citation type="journal article" date="2014" name="Front. Microbiol.">
        <title>High frequency of phylogenetically diverse reductive dehalogenase-homologous genes in deep subseafloor sedimentary metagenomes.</title>
        <authorList>
            <person name="Kawai M."/>
            <person name="Futagami T."/>
            <person name="Toyoda A."/>
            <person name="Takaki Y."/>
            <person name="Nishi S."/>
            <person name="Hori S."/>
            <person name="Arai W."/>
            <person name="Tsubouchi T."/>
            <person name="Morono Y."/>
            <person name="Uchiyama I."/>
            <person name="Ito T."/>
            <person name="Fujiyama A."/>
            <person name="Inagaki F."/>
            <person name="Takami H."/>
        </authorList>
    </citation>
    <scope>NUCLEOTIDE SEQUENCE</scope>
    <source>
        <strain evidence="1">Expedition CK06-06</strain>
    </source>
</reference>
<evidence type="ECO:0000313" key="1">
    <source>
        <dbReference type="EMBL" id="GAG98868.1"/>
    </source>
</evidence>
<accession>X1CRY7</accession>
<comment type="caution">
    <text evidence="1">The sequence shown here is derived from an EMBL/GenBank/DDBJ whole genome shotgun (WGS) entry which is preliminary data.</text>
</comment>
<sequence>PTIRERLAGWIARPYLQQLSETVDILREGYLAGKWQTPPHLLAEQLGRLDAGPLREVITSVQFDLMAQLGYTPDSDQEREFAVNESRRLFRYDVLTQWIVWLWTNYGFGENIQIATVDENAQETFDDFWKDPDNAVVLAADKLHWQSEAVLVDGETFWMCWISDLDGEVTIRTIPTDEIKAIVYDPLDRSTPLYYLWERTLDTESTRRTGVPETTYLLDWAALLSGREIPEGILPEKSQAGDELMEKTTVCVIPIQHNIKVRVLNRGWPLMYAGFPWSRAHKKFREDRATVAA</sequence>